<dbReference type="CDD" id="cd00736">
    <property type="entry name" value="lambda_lys-like"/>
    <property type="match status" value="1"/>
</dbReference>
<accession>A0A1B8Z9C1</accession>
<evidence type="ECO:0000259" key="2">
    <source>
        <dbReference type="Pfam" id="PF01551"/>
    </source>
</evidence>
<dbReference type="GO" id="GO:0004222">
    <property type="term" value="F:metalloendopeptidase activity"/>
    <property type="evidence" value="ECO:0007669"/>
    <property type="project" value="TreeGrafter"/>
</dbReference>
<dbReference type="PANTHER" id="PTHR21666">
    <property type="entry name" value="PEPTIDASE-RELATED"/>
    <property type="match status" value="1"/>
</dbReference>
<dbReference type="InterPro" id="IPR023346">
    <property type="entry name" value="Lysozyme-like_dom_sf"/>
</dbReference>
<evidence type="ECO:0000313" key="4">
    <source>
        <dbReference type="Proteomes" id="UP000092651"/>
    </source>
</evidence>
<feature type="compositionally biased region" description="Polar residues" evidence="1">
    <location>
        <begin position="327"/>
        <end position="341"/>
    </location>
</feature>
<organism evidence="3 4">
    <name type="scientific">Chryseobacterium artocarpi</name>
    <dbReference type="NCBI Taxonomy" id="1414727"/>
    <lineage>
        <taxon>Bacteria</taxon>
        <taxon>Pseudomonadati</taxon>
        <taxon>Bacteroidota</taxon>
        <taxon>Flavobacteriia</taxon>
        <taxon>Flavobacteriales</taxon>
        <taxon>Weeksellaceae</taxon>
        <taxon>Chryseobacterium group</taxon>
        <taxon>Chryseobacterium</taxon>
    </lineage>
</organism>
<feature type="compositionally biased region" description="Pro residues" evidence="1">
    <location>
        <begin position="236"/>
        <end position="271"/>
    </location>
</feature>
<dbReference type="SUPFAM" id="SSF51261">
    <property type="entry name" value="Duplicated hybrid motif"/>
    <property type="match status" value="1"/>
</dbReference>
<dbReference type="AlphaFoldDB" id="A0A1B8Z9C1"/>
<keyword evidence="4" id="KW-1185">Reference proteome</keyword>
<gene>
    <name evidence="3" type="ORF">BBI01_20400</name>
</gene>
<dbReference type="EMBL" id="MAYH01000050">
    <property type="protein sequence ID" value="OCA68186.1"/>
    <property type="molecule type" value="Genomic_DNA"/>
</dbReference>
<feature type="region of interest" description="Disordered" evidence="1">
    <location>
        <begin position="320"/>
        <end position="344"/>
    </location>
</feature>
<reference evidence="3 4" key="1">
    <citation type="submission" date="2016-07" db="EMBL/GenBank/DDBJ databases">
        <authorList>
            <person name="Jeong J.-J."/>
            <person name="Kim D.W."/>
            <person name="Sang M.K."/>
            <person name="Choi I.-G."/>
            <person name="Kim K.D."/>
        </authorList>
    </citation>
    <scope>NUCLEOTIDE SEQUENCE [LARGE SCALE GENOMIC DNA]</scope>
    <source>
        <strain evidence="3 4">UTM-3</strain>
    </source>
</reference>
<dbReference type="SUPFAM" id="SSF81995">
    <property type="entry name" value="beta-sandwich domain of Sec23/24"/>
    <property type="match status" value="1"/>
</dbReference>
<feature type="region of interest" description="Disordered" evidence="1">
    <location>
        <begin position="224"/>
        <end position="298"/>
    </location>
</feature>
<feature type="domain" description="M23ase beta-sheet core" evidence="2">
    <location>
        <begin position="895"/>
        <end position="984"/>
    </location>
</feature>
<dbReference type="InterPro" id="IPR016047">
    <property type="entry name" value="M23ase_b-sheet_dom"/>
</dbReference>
<comment type="caution">
    <text evidence="3">The sequence shown here is derived from an EMBL/GenBank/DDBJ whole genome shotgun (WGS) entry which is preliminary data.</text>
</comment>
<dbReference type="Proteomes" id="UP000092651">
    <property type="component" value="Unassembled WGS sequence"/>
</dbReference>
<protein>
    <recommendedName>
        <fullName evidence="2">M23ase beta-sheet core domain-containing protein</fullName>
    </recommendedName>
</protein>
<dbReference type="Gene3D" id="2.70.70.10">
    <property type="entry name" value="Glucose Permease (Domain IIA)"/>
    <property type="match status" value="1"/>
</dbReference>
<dbReference type="Pfam" id="PF01551">
    <property type="entry name" value="Peptidase_M23"/>
    <property type="match status" value="1"/>
</dbReference>
<dbReference type="InterPro" id="IPR050570">
    <property type="entry name" value="Cell_wall_metabolism_enzyme"/>
</dbReference>
<dbReference type="Gene3D" id="1.10.530.10">
    <property type="match status" value="1"/>
</dbReference>
<evidence type="ECO:0000256" key="1">
    <source>
        <dbReference type="SAM" id="MobiDB-lite"/>
    </source>
</evidence>
<name>A0A1B8Z9C1_9FLAO</name>
<dbReference type="InterPro" id="IPR011055">
    <property type="entry name" value="Dup_hybrid_motif"/>
</dbReference>
<dbReference type="SUPFAM" id="SSF53955">
    <property type="entry name" value="Lysozyme-like"/>
    <property type="match status" value="1"/>
</dbReference>
<dbReference type="OrthoDB" id="961266at2"/>
<dbReference type="RefSeq" id="WP_065396648.1">
    <property type="nucleotide sequence ID" value="NZ_MAYH01000050.1"/>
</dbReference>
<evidence type="ECO:0000313" key="3">
    <source>
        <dbReference type="EMBL" id="OCA68186.1"/>
    </source>
</evidence>
<dbReference type="PANTHER" id="PTHR21666:SF270">
    <property type="entry name" value="MUREIN HYDROLASE ACTIVATOR ENVC"/>
    <property type="match status" value="1"/>
</dbReference>
<proteinExistence type="predicted"/>
<dbReference type="CDD" id="cd12797">
    <property type="entry name" value="M23_peptidase"/>
    <property type="match status" value="1"/>
</dbReference>
<sequence length="1037" mass="116306">MPKQGIYKISGNTKPKVGELATYRIDEWYPATPMHKRNPALVTWHLFKKVNGKFVPTTIKKVGVSSFTFNTNAYKDTFRVEAYLHSPEERAPMALEVQPQPNDIPKINKVELKYIDDTPGTVFSFTEKLVAEASCMNLEGQYLMFTLWEDDATDSGHNNSNQSIENKRAKVINGTARAEFMLTKALMRKAMEGEINPQQMEFYVTVEYYAHKKHATNNVNINTPAELRTPAGQPQPQQPTPQPQQPAPPPPQQPQQPQQPTPSPNPTPVPDPVSAHGQAHNTQPATPPPSGGVSPTTVNPVKIEELLDAYFAKKEYTKQTGEEDGTHTYTFGGSKSGNKTSTAEEKNKVAQTILNKIKDSLKAQKKYTTLEIIAASLTAQAYGKDTANEKTVTFKTFKLGVDFKKVDSAPLDEKLYLVARTMLLEGKQVTISIKEKDGLIKGAPDSLLPVLEITEEQMEQKTPAGQAVPGTEKTVFTGTVKDNIVKIPIHLRPKSEDELKQWKDKISKGKEDGTYTYTFGSTTNITNETQKASIAKVILANAQKGNAKNPKIENGKTSSEEEIKKVLEIKNYSEGNTITFKLLKNVPEFLYLHAKAQGEKQHDKEFLKKEGAYFQIGKKCDCEARVRAFIRMLRVGEGTGEIIKSYDRKQKKIIYIPHDFQRGYTIAFAGNIITDLSTHPQLIYKGKNDKQGSSAAGAYQVMRYTWWELSGFEVVKKKKTGKYFEERDLLKKYKIPDYTPESQDKICIALMQKQREDLLGKIIANKIREAIQQDACYIWASLPETETESHYFYNGSRQPATPLTTCIEHYDQFLQEELKGNTNLHLKEGFLKDFGVKCCNEGEESSGVCPDDRSQCFEYSDVVSSPKLNNQSDNVNKNRWHRTKRYNSTHPNGYYHTGTDILASSGTAVKSMMCGTVSDLVKTFSANEYRENSLGNYIVIKSKDKNGNDVYIKYCHLDEVSVIKNQKVKHGDTIGKSGSTGNAASVYKNGKLIHGINPIYRHIHIEAATSSSFGATRIDPEQFMKTKFDETTKGNPK</sequence>